<gene>
    <name evidence="3" type="ORF">RW095_40385</name>
</gene>
<dbReference type="EMBL" id="CP136513">
    <property type="protein sequence ID" value="WOD20887.1"/>
    <property type="molecule type" value="Genomic_DNA"/>
</dbReference>
<proteinExistence type="predicted"/>
<dbReference type="PANTHER" id="PTHR46430">
    <property type="entry name" value="PROTEIN SKT5-RELATED"/>
    <property type="match status" value="1"/>
</dbReference>
<dbReference type="Pfam" id="PF08238">
    <property type="entry name" value="Sel1"/>
    <property type="match status" value="3"/>
</dbReference>
<organism evidence="3 4">
    <name type="scientific">Paraburkholderia kirstenboschensis</name>
    <dbReference type="NCBI Taxonomy" id="1245436"/>
    <lineage>
        <taxon>Bacteria</taxon>
        <taxon>Pseudomonadati</taxon>
        <taxon>Pseudomonadota</taxon>
        <taxon>Betaproteobacteria</taxon>
        <taxon>Burkholderiales</taxon>
        <taxon>Burkholderiaceae</taxon>
        <taxon>Paraburkholderia</taxon>
    </lineage>
</organism>
<accession>A0ABZ0EWL9</accession>
<evidence type="ECO:0000256" key="1">
    <source>
        <dbReference type="ARBA" id="ARBA00022737"/>
    </source>
</evidence>
<dbReference type="PANTHER" id="PTHR46430:SF3">
    <property type="entry name" value="ACTIVATOR OF C KINASE PROTEIN 1"/>
    <property type="match status" value="1"/>
</dbReference>
<name>A0ABZ0EWL9_9BURK</name>
<dbReference type="Pfam" id="PF19933">
    <property type="entry name" value="DUF6396"/>
    <property type="match status" value="1"/>
</dbReference>
<dbReference type="InterPro" id="IPR051726">
    <property type="entry name" value="Chitin_Synth_Reg"/>
</dbReference>
<feature type="domain" description="DUF6396" evidence="2">
    <location>
        <begin position="249"/>
        <end position="311"/>
    </location>
</feature>
<protein>
    <submittedName>
        <fullName evidence="3">Tetratricopeptide repeat protein</fullName>
    </submittedName>
</protein>
<keyword evidence="1" id="KW-0677">Repeat</keyword>
<dbReference type="SUPFAM" id="SSF81901">
    <property type="entry name" value="HCP-like"/>
    <property type="match status" value="1"/>
</dbReference>
<dbReference type="Gene3D" id="1.25.40.10">
    <property type="entry name" value="Tetratricopeptide repeat domain"/>
    <property type="match status" value="1"/>
</dbReference>
<dbReference type="InterPro" id="IPR011990">
    <property type="entry name" value="TPR-like_helical_dom_sf"/>
</dbReference>
<dbReference type="Proteomes" id="UP001302652">
    <property type="component" value="Chromosome 1"/>
</dbReference>
<sequence>MSNLPRYEKLPLFDPHRKSFTCVYQDQHVPAIDPQAEAWFQQALALDSPDIYYKERDYPKIYELYLRAAERNHWKAMLNLASLIVSGYPGVPEQDPERAVGYVEKAMQLGVPDAYDMMGTYHQNGMIRGGDATSAYAFFQRAADMGSPSAMTFLGYKMAGTYDNPGEGFWGNLAVAVPMLECAFAQGYGDAGEKLSLIYARPNTPEAKLRALKVLHEGVKLGSAKCAQSIAPEFRGLGLNHGSNLVGYIDKARAERYSKIGNALEFYDGRLKLPNLDKVLPLPPAPLPKWDGNKQTLIDAAKAVTLPPKAQQGAMLHGREFMPEGHGVLPLAQSPYALAGDQPVPETGYWLALYSPSMTGAAKPAYARGQFPERYQTGERFEASRFEWLSPAEVQWQYLGEARPLPPGREVFLRRMLGAGLLRQVSPPASKLQCNGMQRCPQTGIWEGRIRADNPLAALYNRWERQTFVEQGQSFPDPRGHLLDIASESVQWTYLGSPNADADAPGLKKITL</sequence>
<evidence type="ECO:0000313" key="4">
    <source>
        <dbReference type="Proteomes" id="UP001302652"/>
    </source>
</evidence>
<evidence type="ECO:0000313" key="3">
    <source>
        <dbReference type="EMBL" id="WOD20887.1"/>
    </source>
</evidence>
<reference evidence="3 4" key="1">
    <citation type="submission" date="2023-10" db="EMBL/GenBank/DDBJ databases">
        <title>Surface-active antibiotics is a multifunctional adaptation for post-fire microbes.</title>
        <authorList>
            <person name="Liu M.D."/>
            <person name="Du Y."/>
            <person name="Koupaei S.K."/>
            <person name="Kim N.R."/>
            <person name="Zhang W."/>
            <person name="Traxler M.F."/>
        </authorList>
    </citation>
    <scope>NUCLEOTIDE SEQUENCE [LARGE SCALE GENOMIC DNA]</scope>
    <source>
        <strain evidence="3 4">F3</strain>
    </source>
</reference>
<keyword evidence="4" id="KW-1185">Reference proteome</keyword>
<dbReference type="InterPro" id="IPR006597">
    <property type="entry name" value="Sel1-like"/>
</dbReference>
<dbReference type="InterPro" id="IPR045653">
    <property type="entry name" value="DUF6396"/>
</dbReference>
<evidence type="ECO:0000259" key="2">
    <source>
        <dbReference type="Pfam" id="PF19933"/>
    </source>
</evidence>